<sequence>MPQEICVEVLEVDDPLVGESDLISPSRMEVMEEIPYSRTSCVIASLIPEYHQLSVEESSPVRVGGEDDFQDSTLGLSEFAGEEDCGVSAIPIG</sequence>
<dbReference type="Proteomes" id="UP001062846">
    <property type="component" value="Chromosome 4"/>
</dbReference>
<comment type="caution">
    <text evidence="1">The sequence shown here is derived from an EMBL/GenBank/DDBJ whole genome shotgun (WGS) entry which is preliminary data.</text>
</comment>
<evidence type="ECO:0000313" key="2">
    <source>
        <dbReference type="Proteomes" id="UP001062846"/>
    </source>
</evidence>
<organism evidence="1 2">
    <name type="scientific">Rhododendron molle</name>
    <name type="common">Chinese azalea</name>
    <name type="synonym">Azalea mollis</name>
    <dbReference type="NCBI Taxonomy" id="49168"/>
    <lineage>
        <taxon>Eukaryota</taxon>
        <taxon>Viridiplantae</taxon>
        <taxon>Streptophyta</taxon>
        <taxon>Embryophyta</taxon>
        <taxon>Tracheophyta</taxon>
        <taxon>Spermatophyta</taxon>
        <taxon>Magnoliopsida</taxon>
        <taxon>eudicotyledons</taxon>
        <taxon>Gunneridae</taxon>
        <taxon>Pentapetalae</taxon>
        <taxon>asterids</taxon>
        <taxon>Ericales</taxon>
        <taxon>Ericaceae</taxon>
        <taxon>Ericoideae</taxon>
        <taxon>Rhodoreae</taxon>
        <taxon>Rhododendron</taxon>
    </lineage>
</organism>
<gene>
    <name evidence="1" type="ORF">RHMOL_Rhmol04G0142900</name>
</gene>
<keyword evidence="2" id="KW-1185">Reference proteome</keyword>
<protein>
    <submittedName>
        <fullName evidence="1">Uncharacterized protein</fullName>
    </submittedName>
</protein>
<accession>A0ACC0P0G8</accession>
<evidence type="ECO:0000313" key="1">
    <source>
        <dbReference type="EMBL" id="KAI8559031.1"/>
    </source>
</evidence>
<name>A0ACC0P0G8_RHOML</name>
<reference evidence="1" key="1">
    <citation type="submission" date="2022-02" db="EMBL/GenBank/DDBJ databases">
        <title>Plant Genome Project.</title>
        <authorList>
            <person name="Zhang R.-G."/>
        </authorList>
    </citation>
    <scope>NUCLEOTIDE SEQUENCE</scope>
    <source>
        <strain evidence="1">AT1</strain>
    </source>
</reference>
<proteinExistence type="predicted"/>
<dbReference type="EMBL" id="CM046391">
    <property type="protein sequence ID" value="KAI8559031.1"/>
    <property type="molecule type" value="Genomic_DNA"/>
</dbReference>